<proteinExistence type="predicted"/>
<evidence type="ECO:0000313" key="1">
    <source>
        <dbReference type="EMBL" id="KAJ8970962.1"/>
    </source>
</evidence>
<organism evidence="1 2">
    <name type="scientific">Molorchus minor</name>
    <dbReference type="NCBI Taxonomy" id="1323400"/>
    <lineage>
        <taxon>Eukaryota</taxon>
        <taxon>Metazoa</taxon>
        <taxon>Ecdysozoa</taxon>
        <taxon>Arthropoda</taxon>
        <taxon>Hexapoda</taxon>
        <taxon>Insecta</taxon>
        <taxon>Pterygota</taxon>
        <taxon>Neoptera</taxon>
        <taxon>Endopterygota</taxon>
        <taxon>Coleoptera</taxon>
        <taxon>Polyphaga</taxon>
        <taxon>Cucujiformia</taxon>
        <taxon>Chrysomeloidea</taxon>
        <taxon>Cerambycidae</taxon>
        <taxon>Lamiinae</taxon>
        <taxon>Monochamini</taxon>
        <taxon>Molorchus</taxon>
    </lineage>
</organism>
<protein>
    <submittedName>
        <fullName evidence="1">Uncharacterized protein</fullName>
    </submittedName>
</protein>
<accession>A0ABQ9J134</accession>
<sequence length="168" mass="19270">MRFDQLAPVAANKIHGMPFDQVHKLIYKGQPNFLNMPLPKAYSEDIPADILSTLEINETLLDLYGFLQKVAVGLEQAIWDQEDNDGDFATQFKETEKFLRVVLCELLTALEGRGVAKRPDVTRDVLKDEDRRMDHTGAQSRDFKILREYITVLDYTVKALSHFMTHLS</sequence>
<reference evidence="1" key="1">
    <citation type="journal article" date="2023" name="Insect Mol. Biol.">
        <title>Genome sequencing provides insights into the evolution of gene families encoding plant cell wall-degrading enzymes in longhorned beetles.</title>
        <authorList>
            <person name="Shin N.R."/>
            <person name="Okamura Y."/>
            <person name="Kirsch R."/>
            <person name="Pauchet Y."/>
        </authorList>
    </citation>
    <scope>NUCLEOTIDE SEQUENCE</scope>
    <source>
        <strain evidence="1">MMC_N1</strain>
    </source>
</reference>
<dbReference type="Proteomes" id="UP001162164">
    <property type="component" value="Unassembled WGS sequence"/>
</dbReference>
<evidence type="ECO:0000313" key="2">
    <source>
        <dbReference type="Proteomes" id="UP001162164"/>
    </source>
</evidence>
<comment type="caution">
    <text evidence="1">The sequence shown here is derived from an EMBL/GenBank/DDBJ whole genome shotgun (WGS) entry which is preliminary data.</text>
</comment>
<gene>
    <name evidence="1" type="ORF">NQ317_014603</name>
</gene>
<name>A0ABQ9J134_9CUCU</name>
<dbReference type="EMBL" id="JAPWTJ010001549">
    <property type="protein sequence ID" value="KAJ8970962.1"/>
    <property type="molecule type" value="Genomic_DNA"/>
</dbReference>
<keyword evidence="2" id="KW-1185">Reference proteome</keyword>